<dbReference type="Proteomes" id="UP000264883">
    <property type="component" value="Chromosome"/>
</dbReference>
<dbReference type="AlphaFoldDB" id="A0A343JDM8"/>
<dbReference type="GO" id="GO:0003998">
    <property type="term" value="F:acylphosphatase activity"/>
    <property type="evidence" value="ECO:0007669"/>
    <property type="project" value="UniProtKB-EC"/>
</dbReference>
<feature type="domain" description="Acylphosphatase-like" evidence="7">
    <location>
        <begin position="3"/>
        <end position="90"/>
    </location>
</feature>
<keyword evidence="5" id="KW-0378">Hydrolase</keyword>
<dbReference type="PANTHER" id="PTHR47268:SF4">
    <property type="entry name" value="ACYLPHOSPHATASE"/>
    <property type="match status" value="1"/>
</dbReference>
<evidence type="ECO:0000259" key="7">
    <source>
        <dbReference type="PROSITE" id="PS51160"/>
    </source>
</evidence>
<evidence type="ECO:0000256" key="4">
    <source>
        <dbReference type="ARBA" id="ARBA00047645"/>
    </source>
</evidence>
<dbReference type="EMBL" id="CP016786">
    <property type="protein sequence ID" value="ASW43636.1"/>
    <property type="molecule type" value="Genomic_DNA"/>
</dbReference>
<accession>A0A343JDM8</accession>
<reference evidence="8 9" key="1">
    <citation type="submission" date="2016-08" db="EMBL/GenBank/DDBJ databases">
        <title>Complete Genome Sequence Of The Indigo Reducing Clostridium isatidis DSM15098.</title>
        <authorList>
            <person name="Little G.T."/>
            <person name="Minton N.P."/>
        </authorList>
    </citation>
    <scope>NUCLEOTIDE SEQUENCE [LARGE SCALE GENOMIC DNA]</scope>
    <source>
        <strain evidence="8 9">DSM 15098</strain>
    </source>
</reference>
<keyword evidence="9" id="KW-1185">Reference proteome</keyword>
<dbReference type="OrthoDB" id="9808093at2"/>
<comment type="catalytic activity">
    <reaction evidence="4 5">
        <text>an acyl phosphate + H2O = a carboxylate + phosphate + H(+)</text>
        <dbReference type="Rhea" id="RHEA:14965"/>
        <dbReference type="ChEBI" id="CHEBI:15377"/>
        <dbReference type="ChEBI" id="CHEBI:15378"/>
        <dbReference type="ChEBI" id="CHEBI:29067"/>
        <dbReference type="ChEBI" id="CHEBI:43474"/>
        <dbReference type="ChEBI" id="CHEBI:59918"/>
        <dbReference type="EC" id="3.6.1.7"/>
    </reaction>
</comment>
<gene>
    <name evidence="8" type="ORF">BEN51_09130</name>
</gene>
<dbReference type="InterPro" id="IPR001792">
    <property type="entry name" value="Acylphosphatase-like_dom"/>
</dbReference>
<dbReference type="PANTHER" id="PTHR47268">
    <property type="entry name" value="ACYLPHOSPHATASE"/>
    <property type="match status" value="1"/>
</dbReference>
<evidence type="ECO:0000313" key="9">
    <source>
        <dbReference type="Proteomes" id="UP000264883"/>
    </source>
</evidence>
<organism evidence="8 9">
    <name type="scientific">Clostridium isatidis</name>
    <dbReference type="NCBI Taxonomy" id="182773"/>
    <lineage>
        <taxon>Bacteria</taxon>
        <taxon>Bacillati</taxon>
        <taxon>Bacillota</taxon>
        <taxon>Clostridia</taxon>
        <taxon>Eubacteriales</taxon>
        <taxon>Clostridiaceae</taxon>
        <taxon>Clostridium</taxon>
    </lineage>
</organism>
<evidence type="ECO:0000256" key="3">
    <source>
        <dbReference type="ARBA" id="ARBA00015991"/>
    </source>
</evidence>
<dbReference type="Pfam" id="PF00708">
    <property type="entry name" value="Acylphosphatase"/>
    <property type="match status" value="1"/>
</dbReference>
<dbReference type="SUPFAM" id="SSF54975">
    <property type="entry name" value="Acylphosphatase/BLUF domain-like"/>
    <property type="match status" value="1"/>
</dbReference>
<dbReference type="PRINTS" id="PR00112">
    <property type="entry name" value="ACYLPHPHTASE"/>
</dbReference>
<dbReference type="EC" id="3.6.1.7" evidence="2 5"/>
<dbReference type="PROSITE" id="PS51160">
    <property type="entry name" value="ACYLPHOSPHATASE_3"/>
    <property type="match status" value="1"/>
</dbReference>
<sequence length="90" mass="10443">MVRFHILAQGRVQGVGFRFFCQMNATSLGLTGWVKNLYNGDVEMEVQGDLDKINKFIDLVKEGNRFIRVDNLNVKEIDIKDKEKKFTAKY</sequence>
<comment type="similarity">
    <text evidence="1 6">Belongs to the acylphosphatase family.</text>
</comment>
<dbReference type="InterPro" id="IPR017968">
    <property type="entry name" value="Acylphosphatase_CS"/>
</dbReference>
<evidence type="ECO:0000256" key="2">
    <source>
        <dbReference type="ARBA" id="ARBA00012150"/>
    </source>
</evidence>
<proteinExistence type="inferred from homology"/>
<name>A0A343JDM8_9CLOT</name>
<protein>
    <recommendedName>
        <fullName evidence="3 5">acylphosphatase</fullName>
        <ecNumber evidence="2 5">3.6.1.7</ecNumber>
    </recommendedName>
</protein>
<dbReference type="PROSITE" id="PS00151">
    <property type="entry name" value="ACYLPHOSPHATASE_2"/>
    <property type="match status" value="1"/>
</dbReference>
<dbReference type="InterPro" id="IPR020456">
    <property type="entry name" value="Acylphosphatase"/>
</dbReference>
<feature type="active site" evidence="5">
    <location>
        <position position="36"/>
    </location>
</feature>
<evidence type="ECO:0000313" key="8">
    <source>
        <dbReference type="EMBL" id="ASW43636.1"/>
    </source>
</evidence>
<feature type="active site" evidence="5">
    <location>
        <position position="18"/>
    </location>
</feature>
<dbReference type="KEGG" id="cia:BEN51_09130"/>
<evidence type="ECO:0000256" key="5">
    <source>
        <dbReference type="PROSITE-ProRule" id="PRU00520"/>
    </source>
</evidence>
<dbReference type="RefSeq" id="WP_119865773.1">
    <property type="nucleotide sequence ID" value="NZ_CP016786.1"/>
</dbReference>
<evidence type="ECO:0000256" key="1">
    <source>
        <dbReference type="ARBA" id="ARBA00005614"/>
    </source>
</evidence>
<dbReference type="Gene3D" id="3.30.70.100">
    <property type="match status" value="1"/>
</dbReference>
<evidence type="ECO:0000256" key="6">
    <source>
        <dbReference type="RuleBase" id="RU004168"/>
    </source>
</evidence>
<dbReference type="InterPro" id="IPR036046">
    <property type="entry name" value="Acylphosphatase-like_dom_sf"/>
</dbReference>